<evidence type="ECO:0000256" key="19">
    <source>
        <dbReference type="RuleBase" id="RU364130"/>
    </source>
</evidence>
<evidence type="ECO:0000259" key="22">
    <source>
        <dbReference type="Pfam" id="PF01336"/>
    </source>
</evidence>
<dbReference type="CDD" id="cd04476">
    <property type="entry name" value="RPA1_DBD_C"/>
    <property type="match status" value="1"/>
</dbReference>
<dbReference type="InterPro" id="IPR005946">
    <property type="entry name" value="Rib-P_diPkinase"/>
</dbReference>
<evidence type="ECO:0000256" key="14">
    <source>
        <dbReference type="ARBA" id="ARBA00022840"/>
    </source>
</evidence>
<keyword evidence="10" id="KW-0547">Nucleotide-binding</keyword>
<dbReference type="CDD" id="cd04477">
    <property type="entry name" value="RPA1N"/>
    <property type="match status" value="1"/>
</dbReference>
<comment type="cofactor">
    <cofactor evidence="1">
        <name>Mg(2+)</name>
        <dbReference type="ChEBI" id="CHEBI:18420"/>
    </cofactor>
</comment>
<dbReference type="Pfam" id="PF01336">
    <property type="entry name" value="tRNA_anti-codon"/>
    <property type="match status" value="1"/>
</dbReference>
<dbReference type="CDD" id="cd04474">
    <property type="entry name" value="RPA1_DBD_A"/>
    <property type="match status" value="1"/>
</dbReference>
<feature type="region of interest" description="Disordered" evidence="21">
    <location>
        <begin position="425"/>
        <end position="451"/>
    </location>
</feature>
<dbReference type="FunFam" id="3.40.50.2020:FF:000043">
    <property type="entry name" value="Ribose-phosphate pyrophosphokinase 1"/>
    <property type="match status" value="1"/>
</dbReference>
<feature type="domain" description="Replication factor-A protein 1 N-terminal" evidence="23">
    <location>
        <begin position="5"/>
        <end position="102"/>
    </location>
</feature>
<dbReference type="EMBL" id="JAEPRA010000002">
    <property type="protein sequence ID" value="KAG2188458.1"/>
    <property type="molecule type" value="Genomic_DNA"/>
</dbReference>
<keyword evidence="29" id="KW-1185">Reference proteome</keyword>
<protein>
    <recommendedName>
        <fullName evidence="19">Replication protein A subunit</fullName>
    </recommendedName>
</protein>
<dbReference type="CDD" id="cd04475">
    <property type="entry name" value="RPA1_DBD_B"/>
    <property type="match status" value="1"/>
</dbReference>
<evidence type="ECO:0000256" key="2">
    <source>
        <dbReference type="ARBA" id="ARBA00004123"/>
    </source>
</evidence>
<dbReference type="InterPro" id="IPR029057">
    <property type="entry name" value="PRTase-like"/>
</dbReference>
<dbReference type="CDD" id="cd06223">
    <property type="entry name" value="PRTases_typeI"/>
    <property type="match status" value="1"/>
</dbReference>
<keyword evidence="9" id="KW-0545">Nucleotide biosynthesis</keyword>
<evidence type="ECO:0000256" key="8">
    <source>
        <dbReference type="ARBA" id="ARBA00022723"/>
    </source>
</evidence>
<dbReference type="InterPro" id="IPR029099">
    <property type="entry name" value="Pribosyltran_N"/>
</dbReference>
<keyword evidence="12" id="KW-0418">Kinase</keyword>
<dbReference type="Pfam" id="PF21962">
    <property type="entry name" value="DUF6924"/>
    <property type="match status" value="1"/>
</dbReference>
<feature type="domain" description="Ribose-phosphate pyrophosphokinase N-terminal" evidence="25">
    <location>
        <begin position="1098"/>
        <end position="1212"/>
    </location>
</feature>
<dbReference type="Proteomes" id="UP000612746">
    <property type="component" value="Unassembled WGS sequence"/>
</dbReference>
<evidence type="ECO:0000256" key="20">
    <source>
        <dbReference type="SAM" id="Coils"/>
    </source>
</evidence>
<feature type="domain" description="OB" evidence="22">
    <location>
        <begin position="196"/>
        <end position="276"/>
    </location>
</feature>
<comment type="subcellular location">
    <subcellularLocation>
        <location evidence="2 19">Nucleus</location>
    </subcellularLocation>
</comment>
<comment type="pathway">
    <text evidence="3">Metabolic intermediate biosynthesis; 5-phospho-alpha-D-ribose 1-diphosphate biosynthesis; 5-phospho-alpha-D-ribose 1-diphosphate from D-ribose 5-phosphate (route I): step 1/1.</text>
</comment>
<evidence type="ECO:0000256" key="6">
    <source>
        <dbReference type="ARBA" id="ARBA00022679"/>
    </source>
</evidence>
<dbReference type="InterPro" id="IPR000842">
    <property type="entry name" value="PRib_PP_synth_CS"/>
</dbReference>
<evidence type="ECO:0000256" key="7">
    <source>
        <dbReference type="ARBA" id="ARBA00022705"/>
    </source>
</evidence>
<evidence type="ECO:0000256" key="1">
    <source>
        <dbReference type="ARBA" id="ARBA00001946"/>
    </source>
</evidence>
<sequence>MAQPTNGSIKAIYNDEKDSALYKNPVVQVINIKKVPTSNNVNRYRVIISDGTYFMQAMLASQHTALVENETLQKYSLIVLKDYVCNTLQNRKIIIALNIEVLPNGPDMHRIGNPVNLEAELGQDGGAKASNEKQNGQQQLFVQNQPQQNAPVSNPYNGSANNATTINNASARSNNVYADANLFPIKSLNPYQNRWIIKARVTQKSDIKFWHKGTSEGKLFSVNLLDKSGEIKATAFNAEVDRLHSMLQENKTYYISKARVTMAKKQFSNLNNDYELVFDSNSEVEECNDDSIPTMSFDFVEIAKLDNGIEKGDTVDVIGVVKEDEGIQEIVSRASGKPVKKRQLTIVDMSKKQVKLTLWDRQAENFDSTGSPIVACKGCRVSDFGGRSLSLLSSGTLKLNPEIPEASQLRQWYDREGQSAYLDSFSSSSLGNSENSSSGSTPTKTLEEAKTENLGAGEKADFFNVRARVVYMKSENCWYPACPECKKKLVEEGGSWRCEKDQKQFPEPDYRYILSLSISDATTQMFMSAFDEVGNKILGKSATEMFRLRESNDVAYQTAFKDCYFHLYTFKCKAKVESYNDSARTKYTIIEATPVDYVTDGDNLYHLTHSLMPLFHRNVSEPTLTATAASPPPHLESSFSYSQGISHPHSINSGSSINESPALSFNRAEHLSKKELEDTINAHNKLIEAAALYREKSTELAAAAAGLGTALETVAKEKAASDSGQLRNGLQAAAGLQFLISNHHLLLANLISNAFEAPLVDNLERHKVSIQRSQENYDSVVMAMNAKIGETEVHSLMNTKRKNRDLRQFRRVLQDLTQQIDELETVKIDYSRYVFETEKRNHQFILSKVSGLVRAQVDIYDRISSKGLGEPTLEQMVTSNPDPFCVYPTSDESKAIFSVLPPLSIMDAASLSLIQSPLDFHNNALMAIDGPPTPPPKREDLYSPISNEHIDDTQQTEHIDGVNARSSLEAMSAPFGDNDSNTSAEAPAGGEAEDDEDLVFIRTDYTDEEKWNLIKEKLDHENQSLYSRLKLQNTPIFSGNTISELCTSQHAKYLLIADDRTMLDQTLALVRCDDERITRLQIDELSTLKSSNGMRNTQVFAGSSHPELTALVSRRLGIPVADANLKKFSNRETSVEICTSVRNQDIFIIQSGSAAINDNLIELSIMIQACRMGSAKRITAVLPYFPYCKQSKRKGRTCITAKLVANMLAVAGVDHIITMDLHASQMQGFFQRPVDNLYAEPTIAKWITQNVPNWQNGVVVSKNAGGAKRVTSLADALRLDFALIHKDRSRSGPQGLNRPYSGMPSSQSDGTVRSLVTRVSNVENDEAEEGVEESTEDAMSVSLSSLNEMSAAVSVVADTDGEESTITLVGDVVGKVVFLTDDIIDNCQTFLDAANHMVKKCGAEKVYIIATHGVLSGDSVNQIAACDSVYKLVVTNTFPLPEEKKLACPKLTVIDISNTLAEAIRRTHNGESVSYLFHNAD</sequence>
<keyword evidence="14" id="KW-0067">ATP-binding</keyword>
<keyword evidence="15" id="KW-0460">Magnesium</keyword>
<evidence type="ECO:0000256" key="4">
    <source>
        <dbReference type="ARBA" id="ARBA00005690"/>
    </source>
</evidence>
<dbReference type="InterPro" id="IPR027267">
    <property type="entry name" value="AH/BAR_dom_sf"/>
</dbReference>
<dbReference type="GO" id="GO:0005662">
    <property type="term" value="C:DNA replication factor A complex"/>
    <property type="evidence" value="ECO:0007669"/>
    <property type="project" value="UniProtKB-ARBA"/>
</dbReference>
<dbReference type="InterPro" id="IPR004591">
    <property type="entry name" value="Rfa1"/>
</dbReference>
<dbReference type="SUPFAM" id="SSF50249">
    <property type="entry name" value="Nucleic acid-binding proteins"/>
    <property type="match status" value="4"/>
</dbReference>
<keyword evidence="11 19" id="KW-0863">Zinc-finger</keyword>
<dbReference type="SMART" id="SM01400">
    <property type="entry name" value="Pribosyltran_N"/>
    <property type="match status" value="1"/>
</dbReference>
<comment type="similarity">
    <text evidence="5">Belongs to the ribose-phosphate pyrophosphokinase family.</text>
</comment>
<dbReference type="Gene3D" id="1.20.1270.60">
    <property type="entry name" value="Arfaptin homology (AH) domain/BAR domain"/>
    <property type="match status" value="1"/>
</dbReference>
<dbReference type="GO" id="GO:0006260">
    <property type="term" value="P:DNA replication"/>
    <property type="evidence" value="ECO:0007669"/>
    <property type="project" value="UniProtKB-KW"/>
</dbReference>
<organism evidence="28 29">
    <name type="scientific">Umbelopsis vinacea</name>
    <dbReference type="NCBI Taxonomy" id="44442"/>
    <lineage>
        <taxon>Eukaryota</taxon>
        <taxon>Fungi</taxon>
        <taxon>Fungi incertae sedis</taxon>
        <taxon>Mucoromycota</taxon>
        <taxon>Mucoromycotina</taxon>
        <taxon>Umbelopsidomycetes</taxon>
        <taxon>Umbelopsidales</taxon>
        <taxon>Umbelopsidaceae</taxon>
        <taxon>Umbelopsis</taxon>
    </lineage>
</organism>
<dbReference type="Pfam" id="PF04057">
    <property type="entry name" value="Rep-A_N"/>
    <property type="match status" value="1"/>
</dbReference>
<dbReference type="GO" id="GO:0000287">
    <property type="term" value="F:magnesium ion binding"/>
    <property type="evidence" value="ECO:0007669"/>
    <property type="project" value="InterPro"/>
</dbReference>
<dbReference type="Pfam" id="PF13793">
    <property type="entry name" value="Pribosyltran_N"/>
    <property type="match status" value="1"/>
</dbReference>
<dbReference type="SUPFAM" id="SSF53271">
    <property type="entry name" value="PRTase-like"/>
    <property type="match status" value="2"/>
</dbReference>
<dbReference type="FunFam" id="3.40.50.2020:FF:000001">
    <property type="entry name" value="Ribose-phosphate pyrophosphokinase"/>
    <property type="match status" value="1"/>
</dbReference>
<dbReference type="InterPro" id="IPR004365">
    <property type="entry name" value="NA-bd_OB_tRNA"/>
</dbReference>
<evidence type="ECO:0000256" key="21">
    <source>
        <dbReference type="SAM" id="MobiDB-lite"/>
    </source>
</evidence>
<feature type="region of interest" description="Disordered" evidence="21">
    <location>
        <begin position="1290"/>
        <end position="1312"/>
    </location>
</feature>
<evidence type="ECO:0000256" key="11">
    <source>
        <dbReference type="ARBA" id="ARBA00022771"/>
    </source>
</evidence>
<dbReference type="OrthoDB" id="1751331at2759"/>
<comment type="similarity">
    <text evidence="4 19">Belongs to the replication factor A protein 1 family.</text>
</comment>
<comment type="catalytic activity">
    <reaction evidence="18">
        <text>D-ribose 5-phosphate + ATP = 5-phospho-alpha-D-ribose 1-diphosphate + AMP + H(+)</text>
        <dbReference type="Rhea" id="RHEA:15609"/>
        <dbReference type="ChEBI" id="CHEBI:15378"/>
        <dbReference type="ChEBI" id="CHEBI:30616"/>
        <dbReference type="ChEBI" id="CHEBI:58017"/>
        <dbReference type="ChEBI" id="CHEBI:78346"/>
        <dbReference type="ChEBI" id="CHEBI:456215"/>
        <dbReference type="EC" id="2.7.6.1"/>
    </reaction>
</comment>
<feature type="domain" description="DUF6924" evidence="27">
    <location>
        <begin position="999"/>
        <end position="1085"/>
    </location>
</feature>
<dbReference type="GO" id="GO:0003677">
    <property type="term" value="F:DNA binding"/>
    <property type="evidence" value="ECO:0007669"/>
    <property type="project" value="UniProtKB-KW"/>
</dbReference>
<keyword evidence="20" id="KW-0175">Coiled coil</keyword>
<dbReference type="Pfam" id="PF14572">
    <property type="entry name" value="Pribosyl_synth"/>
    <property type="match status" value="1"/>
</dbReference>
<gene>
    <name evidence="28" type="ORF">INT44_001211</name>
</gene>
<evidence type="ECO:0000256" key="9">
    <source>
        <dbReference type="ARBA" id="ARBA00022727"/>
    </source>
</evidence>
<dbReference type="Gene3D" id="2.40.50.140">
    <property type="entry name" value="Nucleic acid-binding proteins"/>
    <property type="match status" value="4"/>
</dbReference>
<keyword evidence="13 19" id="KW-0862">Zinc</keyword>
<dbReference type="GO" id="GO:0016301">
    <property type="term" value="F:kinase activity"/>
    <property type="evidence" value="ECO:0007669"/>
    <property type="project" value="UniProtKB-KW"/>
</dbReference>
<evidence type="ECO:0000259" key="25">
    <source>
        <dbReference type="Pfam" id="PF13793"/>
    </source>
</evidence>
<feature type="domain" description="Replication protein A OB" evidence="26">
    <location>
        <begin position="309"/>
        <end position="400"/>
    </location>
</feature>
<dbReference type="NCBIfam" id="TIGR01251">
    <property type="entry name" value="ribP_PPkin"/>
    <property type="match status" value="1"/>
</dbReference>
<evidence type="ECO:0000256" key="12">
    <source>
        <dbReference type="ARBA" id="ARBA00022777"/>
    </source>
</evidence>
<dbReference type="InterPro" id="IPR012340">
    <property type="entry name" value="NA-bd_OB-fold"/>
</dbReference>
<reference evidence="28" key="1">
    <citation type="submission" date="2020-12" db="EMBL/GenBank/DDBJ databases">
        <title>Metabolic potential, ecology and presence of endohyphal bacteria is reflected in genomic diversity of Mucoromycotina.</title>
        <authorList>
            <person name="Muszewska A."/>
            <person name="Okrasinska A."/>
            <person name="Steczkiewicz K."/>
            <person name="Drgas O."/>
            <person name="Orlowska M."/>
            <person name="Perlinska-Lenart U."/>
            <person name="Aleksandrzak-Piekarczyk T."/>
            <person name="Szatraj K."/>
            <person name="Zielenkiewicz U."/>
            <person name="Pilsyk S."/>
            <person name="Malc E."/>
            <person name="Mieczkowski P."/>
            <person name="Kruszewska J.S."/>
            <person name="Biernat P."/>
            <person name="Pawlowska J."/>
        </authorList>
    </citation>
    <scope>NUCLEOTIDE SEQUENCE</scope>
    <source>
        <strain evidence="28">WA0000051536</strain>
    </source>
</reference>
<comment type="subunit">
    <text evidence="19">Component of the heterotrimeric canonical replication protein A complex (RPA).</text>
</comment>
<dbReference type="GO" id="GO:0006164">
    <property type="term" value="P:purine nucleotide biosynthetic process"/>
    <property type="evidence" value="ECO:0007669"/>
    <property type="project" value="TreeGrafter"/>
</dbReference>
<dbReference type="Pfam" id="PF08646">
    <property type="entry name" value="Rep_fac-A_C"/>
    <property type="match status" value="1"/>
</dbReference>
<dbReference type="Pfam" id="PF16900">
    <property type="entry name" value="REPA_OB_2"/>
    <property type="match status" value="1"/>
</dbReference>
<evidence type="ECO:0000256" key="3">
    <source>
        <dbReference type="ARBA" id="ARBA00004996"/>
    </source>
</evidence>
<evidence type="ECO:0000256" key="10">
    <source>
        <dbReference type="ARBA" id="ARBA00022741"/>
    </source>
</evidence>
<dbReference type="GO" id="GO:0000781">
    <property type="term" value="C:chromosome, telomeric region"/>
    <property type="evidence" value="ECO:0007669"/>
    <property type="project" value="UniProtKB-ARBA"/>
</dbReference>
<evidence type="ECO:0000313" key="29">
    <source>
        <dbReference type="Proteomes" id="UP000612746"/>
    </source>
</evidence>
<dbReference type="SUPFAM" id="SSF103657">
    <property type="entry name" value="BAR/IMD domain-like"/>
    <property type="match status" value="1"/>
</dbReference>
<feature type="coiled-coil region" evidence="20">
    <location>
        <begin position="799"/>
        <end position="826"/>
    </location>
</feature>
<dbReference type="FunFam" id="2.40.50.140:FF:000041">
    <property type="entry name" value="Replication protein A subunit"/>
    <property type="match status" value="1"/>
</dbReference>
<dbReference type="InterPro" id="IPR031657">
    <property type="entry name" value="REPA_OB_2"/>
</dbReference>
<comment type="function">
    <text evidence="19">As part of the replication protein A (RPA/RP-A), a single-stranded DNA-binding heterotrimeric complex, may play an essential role in DNA replication, recombination and repair. Binds and stabilizes single-stranded DNA intermediates, preventing complementary DNA reannealing and recruiting different proteins involved in DNA metabolism.</text>
</comment>
<evidence type="ECO:0000259" key="26">
    <source>
        <dbReference type="Pfam" id="PF16900"/>
    </source>
</evidence>
<keyword evidence="7 19" id="KW-0235">DNA replication</keyword>
<dbReference type="PROSITE" id="PS00114">
    <property type="entry name" value="PRPP_SYNTHASE"/>
    <property type="match status" value="1"/>
</dbReference>
<feature type="domain" description="Replication factor A C-terminal" evidence="24">
    <location>
        <begin position="462"/>
        <end position="603"/>
    </location>
</feature>
<dbReference type="GO" id="GO:0005524">
    <property type="term" value="F:ATP binding"/>
    <property type="evidence" value="ECO:0007669"/>
    <property type="project" value="UniProtKB-KW"/>
</dbReference>
<dbReference type="GO" id="GO:0004749">
    <property type="term" value="F:ribose phosphate diphosphokinase activity"/>
    <property type="evidence" value="ECO:0007669"/>
    <property type="project" value="UniProtKB-EC"/>
</dbReference>
<accession>A0A8H7QB53</accession>
<feature type="compositionally biased region" description="Low complexity" evidence="21">
    <location>
        <begin position="425"/>
        <end position="440"/>
    </location>
</feature>
<evidence type="ECO:0000259" key="24">
    <source>
        <dbReference type="Pfam" id="PF08646"/>
    </source>
</evidence>
<keyword evidence="16 19" id="KW-0238">DNA-binding</keyword>
<dbReference type="InterPro" id="IPR047192">
    <property type="entry name" value="Euk_RPA1_DBD_C"/>
</dbReference>
<dbReference type="FunFam" id="2.40.50.140:FF:000064">
    <property type="entry name" value="Replication protein A subunit"/>
    <property type="match status" value="1"/>
</dbReference>
<dbReference type="GO" id="GO:0002189">
    <property type="term" value="C:ribose phosphate diphosphokinase complex"/>
    <property type="evidence" value="ECO:0007669"/>
    <property type="project" value="UniProtKB-ARBA"/>
</dbReference>
<comment type="caution">
    <text evidence="28">The sequence shown here is derived from an EMBL/GenBank/DDBJ whole genome shotgun (WGS) entry which is preliminary data.</text>
</comment>
<feature type="region of interest" description="Disordered" evidence="21">
    <location>
        <begin position="971"/>
        <end position="995"/>
    </location>
</feature>
<dbReference type="FunFam" id="2.40.50.140:FF:000090">
    <property type="entry name" value="Replication protein A subunit"/>
    <property type="match status" value="1"/>
</dbReference>
<dbReference type="GO" id="GO:0009156">
    <property type="term" value="P:ribonucleoside monophosphate biosynthetic process"/>
    <property type="evidence" value="ECO:0007669"/>
    <property type="project" value="InterPro"/>
</dbReference>
<evidence type="ECO:0000256" key="18">
    <source>
        <dbReference type="ARBA" id="ARBA00049535"/>
    </source>
</evidence>
<evidence type="ECO:0000256" key="17">
    <source>
        <dbReference type="ARBA" id="ARBA00023242"/>
    </source>
</evidence>
<evidence type="ECO:0000259" key="27">
    <source>
        <dbReference type="Pfam" id="PF21962"/>
    </source>
</evidence>
<evidence type="ECO:0000256" key="15">
    <source>
        <dbReference type="ARBA" id="ARBA00022842"/>
    </source>
</evidence>
<dbReference type="GO" id="GO:0005737">
    <property type="term" value="C:cytoplasm"/>
    <property type="evidence" value="ECO:0007669"/>
    <property type="project" value="TreeGrafter"/>
</dbReference>
<proteinExistence type="inferred from homology"/>
<dbReference type="GO" id="GO:0007004">
    <property type="term" value="P:telomere maintenance via telomerase"/>
    <property type="evidence" value="ECO:0007669"/>
    <property type="project" value="UniProtKB-ARBA"/>
</dbReference>
<dbReference type="GO" id="GO:0006281">
    <property type="term" value="P:DNA repair"/>
    <property type="evidence" value="ECO:0007669"/>
    <property type="project" value="InterPro"/>
</dbReference>
<keyword evidence="8 19" id="KW-0479">Metal-binding</keyword>
<evidence type="ECO:0000259" key="23">
    <source>
        <dbReference type="Pfam" id="PF04057"/>
    </source>
</evidence>
<dbReference type="InterPro" id="IPR013955">
    <property type="entry name" value="Rep_factor-A_C"/>
</dbReference>
<evidence type="ECO:0000256" key="13">
    <source>
        <dbReference type="ARBA" id="ARBA00022833"/>
    </source>
</evidence>
<dbReference type="GO" id="GO:0006310">
    <property type="term" value="P:DNA recombination"/>
    <property type="evidence" value="ECO:0007669"/>
    <property type="project" value="InterPro"/>
</dbReference>
<dbReference type="GO" id="GO:0006015">
    <property type="term" value="P:5-phosphoribose 1-diphosphate biosynthetic process"/>
    <property type="evidence" value="ECO:0007669"/>
    <property type="project" value="TreeGrafter"/>
</dbReference>
<name>A0A8H7QB53_9FUNG</name>
<dbReference type="Gene3D" id="3.40.50.2020">
    <property type="match status" value="2"/>
</dbReference>
<dbReference type="NCBIfam" id="TIGR00617">
    <property type="entry name" value="rpa1"/>
    <property type="match status" value="1"/>
</dbReference>
<keyword evidence="6" id="KW-0808">Transferase</keyword>
<dbReference type="PANTHER" id="PTHR10210">
    <property type="entry name" value="RIBOSE-PHOSPHATE DIPHOSPHOKINASE FAMILY MEMBER"/>
    <property type="match status" value="1"/>
</dbReference>
<keyword evidence="17 19" id="KW-0539">Nucleus</keyword>
<dbReference type="InterPro" id="IPR053832">
    <property type="entry name" value="DUF6924"/>
</dbReference>
<evidence type="ECO:0000256" key="16">
    <source>
        <dbReference type="ARBA" id="ARBA00023125"/>
    </source>
</evidence>
<evidence type="ECO:0000313" key="28">
    <source>
        <dbReference type="EMBL" id="KAG2188458.1"/>
    </source>
</evidence>
<evidence type="ECO:0000256" key="5">
    <source>
        <dbReference type="ARBA" id="ARBA00006478"/>
    </source>
</evidence>
<dbReference type="InterPro" id="IPR007199">
    <property type="entry name" value="Rep_factor-A_N"/>
</dbReference>
<dbReference type="FunFam" id="2.40.50.140:FF:000117">
    <property type="entry name" value="Replication protein A subunit"/>
    <property type="match status" value="1"/>
</dbReference>
<dbReference type="InterPro" id="IPR000836">
    <property type="entry name" value="PRTase_dom"/>
</dbReference>
<dbReference type="GO" id="GO:0008270">
    <property type="term" value="F:zinc ion binding"/>
    <property type="evidence" value="ECO:0007669"/>
    <property type="project" value="UniProtKB-KW"/>
</dbReference>
<dbReference type="PANTHER" id="PTHR10210:SF57">
    <property type="entry name" value="RIBOSE-PHOSPHATE DIPHOSPHOKINASE"/>
    <property type="match status" value="1"/>
</dbReference>